<dbReference type="Proteomes" id="UP001396334">
    <property type="component" value="Unassembled WGS sequence"/>
</dbReference>
<organism evidence="7 8">
    <name type="scientific">Hibiscus sabdariffa</name>
    <name type="common">roselle</name>
    <dbReference type="NCBI Taxonomy" id="183260"/>
    <lineage>
        <taxon>Eukaryota</taxon>
        <taxon>Viridiplantae</taxon>
        <taxon>Streptophyta</taxon>
        <taxon>Embryophyta</taxon>
        <taxon>Tracheophyta</taxon>
        <taxon>Spermatophyta</taxon>
        <taxon>Magnoliopsida</taxon>
        <taxon>eudicotyledons</taxon>
        <taxon>Gunneridae</taxon>
        <taxon>Pentapetalae</taxon>
        <taxon>rosids</taxon>
        <taxon>malvids</taxon>
        <taxon>Malvales</taxon>
        <taxon>Malvaceae</taxon>
        <taxon>Malvoideae</taxon>
        <taxon>Hibiscus</taxon>
    </lineage>
</organism>
<keyword evidence="8" id="KW-1185">Reference proteome</keyword>
<dbReference type="InterPro" id="IPR033556">
    <property type="entry name" value="PLA"/>
</dbReference>
<evidence type="ECO:0000256" key="2">
    <source>
        <dbReference type="ARBA" id="ARBA00022801"/>
    </source>
</evidence>
<dbReference type="Pfam" id="PF01764">
    <property type="entry name" value="Lipase_3"/>
    <property type="match status" value="1"/>
</dbReference>
<dbReference type="CDD" id="cd00519">
    <property type="entry name" value="Lipase_3"/>
    <property type="match status" value="1"/>
</dbReference>
<protein>
    <recommendedName>
        <fullName evidence="5">Phospholipase A1</fullName>
        <ecNumber evidence="5">3.1.1.-</ecNumber>
    </recommendedName>
</protein>
<name>A0ABR2PWW8_9ROSI</name>
<evidence type="ECO:0000313" key="7">
    <source>
        <dbReference type="EMBL" id="KAK8992779.1"/>
    </source>
</evidence>
<dbReference type="EC" id="3.1.1.-" evidence="5"/>
<dbReference type="InterPro" id="IPR002921">
    <property type="entry name" value="Fungal_lipase-type"/>
</dbReference>
<feature type="domain" description="Fungal lipase-type" evidence="6">
    <location>
        <begin position="110"/>
        <end position="254"/>
    </location>
</feature>
<comment type="similarity">
    <text evidence="1 5">Belongs to the AB hydrolase superfamily. Lipase family.</text>
</comment>
<evidence type="ECO:0000313" key="8">
    <source>
        <dbReference type="Proteomes" id="UP001396334"/>
    </source>
</evidence>
<keyword evidence="2 5" id="KW-0378">Hydrolase</keyword>
<evidence type="ECO:0000256" key="3">
    <source>
        <dbReference type="ARBA" id="ARBA00022963"/>
    </source>
</evidence>
<dbReference type="SUPFAM" id="SSF53474">
    <property type="entry name" value="alpha/beta-Hydrolases"/>
    <property type="match status" value="1"/>
</dbReference>
<reference evidence="7 8" key="1">
    <citation type="journal article" date="2024" name="G3 (Bethesda)">
        <title>Genome assembly of Hibiscus sabdariffa L. provides insights into metabolisms of medicinal natural products.</title>
        <authorList>
            <person name="Kim T."/>
        </authorList>
    </citation>
    <scope>NUCLEOTIDE SEQUENCE [LARGE SCALE GENOMIC DNA]</scope>
    <source>
        <strain evidence="7">TK-2024</strain>
        <tissue evidence="7">Old leaves</tissue>
    </source>
</reference>
<proteinExistence type="inferred from homology"/>
<evidence type="ECO:0000256" key="5">
    <source>
        <dbReference type="RuleBase" id="RU367093"/>
    </source>
</evidence>
<dbReference type="EMBL" id="JBBPBN010000050">
    <property type="protein sequence ID" value="KAK8992779.1"/>
    <property type="molecule type" value="Genomic_DNA"/>
</dbReference>
<dbReference type="Gene3D" id="3.40.50.1820">
    <property type="entry name" value="alpha/beta hydrolase"/>
    <property type="match status" value="1"/>
</dbReference>
<sequence length="351" mass="39498">MDSIAAHWKELSGEGNWQNLLHPLDHYLRPYIIHYGERVGAVGDLYDDKTKKPGASVSKENFFEQACLIKGNQFKYVVTHFLYAESAWFGYVAVAPDDGKAVLGRRDILVAWRGTKTDSEWIKNANCTPKRATELFGPTTNAMVHTGFLSLYTSARKQVLDAVSELVNKYQNEEISITVTGYSLGAALATLTAMDIVASKRNKSFMVTAFVYGGPRVGNTGLKEEFRKLGAGGRGRLHLLRIQNYWDTVPQLPINSVYDYIHVGEELVVDTSKSKDLKYKDSASAHELNVYLHGVAGVQESGFKLAVDLDIALVNKYLDCLNDPNIPPYWWDVDEKRRKMVQKEDGHWEKK</sequence>
<dbReference type="PANTHER" id="PTHR31828">
    <property type="entry name" value="PHOSPHOLIPASE A1-IIGAMMA"/>
    <property type="match status" value="1"/>
</dbReference>
<dbReference type="PANTHER" id="PTHR31828:SF20">
    <property type="entry name" value="PHOSPHOLIPASE A1"/>
    <property type="match status" value="1"/>
</dbReference>
<keyword evidence="3 5" id="KW-0442">Lipid degradation</keyword>
<dbReference type="InterPro" id="IPR029058">
    <property type="entry name" value="AB_hydrolase_fold"/>
</dbReference>
<evidence type="ECO:0000256" key="1">
    <source>
        <dbReference type="ARBA" id="ARBA00010701"/>
    </source>
</evidence>
<evidence type="ECO:0000256" key="4">
    <source>
        <dbReference type="ARBA" id="ARBA00023098"/>
    </source>
</evidence>
<accession>A0ABR2PWW8</accession>
<evidence type="ECO:0000259" key="6">
    <source>
        <dbReference type="Pfam" id="PF01764"/>
    </source>
</evidence>
<keyword evidence="4 5" id="KW-0443">Lipid metabolism</keyword>
<gene>
    <name evidence="7" type="ORF">V6N11_048849</name>
</gene>
<comment type="caution">
    <text evidence="7">The sequence shown here is derived from an EMBL/GenBank/DDBJ whole genome shotgun (WGS) entry which is preliminary data.</text>
</comment>
<comment type="function">
    <text evidence="5">Acylhydrolase that catalyzes the hydrolysis of phospholipids at the sn-1 position.</text>
</comment>